<dbReference type="PANTHER" id="PTHR11177:SF317">
    <property type="entry name" value="CHITINASE 12-RELATED"/>
    <property type="match status" value="1"/>
</dbReference>
<evidence type="ECO:0000256" key="7">
    <source>
        <dbReference type="SAM" id="MobiDB-lite"/>
    </source>
</evidence>
<accession>A0A7S3G638</accession>
<organism evidence="11">
    <name type="scientific">Palpitomonas bilix</name>
    <dbReference type="NCBI Taxonomy" id="652834"/>
    <lineage>
        <taxon>Eukaryota</taxon>
        <taxon>Eukaryota incertae sedis</taxon>
    </lineage>
</organism>
<dbReference type="Pfam" id="PF00053">
    <property type="entry name" value="EGF_laminin"/>
    <property type="match status" value="1"/>
</dbReference>
<dbReference type="PROSITE" id="PS01186">
    <property type="entry name" value="EGF_2"/>
    <property type="match status" value="3"/>
</dbReference>
<comment type="caution">
    <text evidence="5">Lacks conserved residue(s) required for the propagation of feature annotation.</text>
</comment>
<feature type="region of interest" description="Disordered" evidence="7">
    <location>
        <begin position="970"/>
        <end position="991"/>
    </location>
</feature>
<dbReference type="InterPro" id="IPR001579">
    <property type="entry name" value="Glyco_hydro_18_chit_AS"/>
</dbReference>
<keyword evidence="2 5" id="KW-1015">Disulfide bond</keyword>
<dbReference type="InterPro" id="IPR050314">
    <property type="entry name" value="Glycosyl_Hydrlase_18"/>
</dbReference>
<feature type="domain" description="EGF-like" evidence="9">
    <location>
        <begin position="1052"/>
        <end position="1085"/>
    </location>
</feature>
<dbReference type="SMART" id="SM00181">
    <property type="entry name" value="EGF"/>
    <property type="match status" value="3"/>
</dbReference>
<feature type="domain" description="EGF-like" evidence="9">
    <location>
        <begin position="582"/>
        <end position="615"/>
    </location>
</feature>
<feature type="region of interest" description="Disordered" evidence="7">
    <location>
        <begin position="475"/>
        <end position="517"/>
    </location>
</feature>
<keyword evidence="1 6" id="KW-0378">Hydrolase</keyword>
<dbReference type="Pfam" id="PF07974">
    <property type="entry name" value="EGF_2"/>
    <property type="match status" value="1"/>
</dbReference>
<sequence>MVWRTQTLAPVVAAVVVLCLAGVVSSKKYGSIDSGNAIVPDPLGPKGAYYTNWAQYRPGVGKYVPEDMEKIANKLDYATYGFGAFDISTGRAAAVEWNDLPEGEWDSRAMIPRFNSIKNSHPHMKTLWSIGGWNFGSYPFSKMAKDKTMRATFIQTCIEFARQHDFDGIDLDWEYPASGEKLVRRNENFPDRIDRGGEAGDTQTFSELLEDFRRAIIVESEQSGKPMLYLTIATAANPKVAKDTDWDRVHPVLDLILLMSYDFNGAWQKEVGPNAPLFAPSSEALPNATIDNAVHYYLEEAKVPAQKISFGLASYGRTWTVDSTRQHQMGDDGHMPSSLQWQAKLSDNLVTCPAPNDPDVCAIYSGKPGSYTRSYGFLSWYELKLQGFVGKAVHDTNTRTSFAQVGDVWATFDSPHDLREKVAYAKSKSFHGVFFWALDLDNFYDGHDLFNAAFDEYTSGNTPVPTGCRLMGVCEGDEEEEQKGEEEEGGNKPAEEEEQHGGSSAGEEEEQTPTPVDPICAKVVGSGYVCKDNTHYAYCSKGVASVSTCPTPSVCVSVSSLFGGDSVACAFKDMTQDDDVEPAKPCPENCNGNGVCNGETGKCTCKAGFVGVACDETQSENEGEGNGEGSEDSNNGGEGDDSGDEEKPFLSVGYVENMRSGGVEEIKNIDFDSVTHIIHGFATISSDGANIIPLSKSLDAYAAVLIPTAHSHQTKVLLSLGGATAGSSPFTAACANLATFVSNAVAYLEERGYDGIDVDWESPGTDSEIVCHANLMKALHDALHPKGLLTAIAVQTGYYIDMYDYPSLSTSTDFAFYMGYDWGQPSNGPLTNPGAVQWTKKNHQIEKSCRGAVEYMIKAGYPSSKVVLGLPFYSSAKRSWFQFAPTYQQVKNTLEVHGDYLEVQYNNEWWSTPEAIKAKMDAVLLAESSVLTNQQTLAGVGFWEFGHESFTSALPHHELSTAIREWIEENNSNNGGGEEEGGSPTPSCGANGHHDPKTGKCDCDLGYVGDKCESRVCPNDCSNHGKCDANTGTCTCNAGYEGIDCSQDAPTPIKPCPNDCSGHGTCNTVIGTCTCSSGYTGSDCSTTETESEIDCAAASSGTQFCVESGVHAEYVTCLYGSEVTQSCAPGTKCYSGGNGAVYCDW</sequence>
<dbReference type="Pfam" id="PF00704">
    <property type="entry name" value="Glyco_hydro_18"/>
    <property type="match status" value="2"/>
</dbReference>
<dbReference type="Gene3D" id="2.10.25.10">
    <property type="entry name" value="Laminin"/>
    <property type="match status" value="2"/>
</dbReference>
<feature type="region of interest" description="Disordered" evidence="7">
    <location>
        <begin position="617"/>
        <end position="648"/>
    </location>
</feature>
<feature type="compositionally biased region" description="Acidic residues" evidence="7">
    <location>
        <begin position="617"/>
        <end position="631"/>
    </location>
</feature>
<name>A0A7S3G638_9EUKA</name>
<evidence type="ECO:0000313" key="11">
    <source>
        <dbReference type="EMBL" id="CAE0251270.1"/>
    </source>
</evidence>
<dbReference type="PROSITE" id="PS01095">
    <property type="entry name" value="GH18_1"/>
    <property type="match status" value="2"/>
</dbReference>
<evidence type="ECO:0000256" key="5">
    <source>
        <dbReference type="PROSITE-ProRule" id="PRU00076"/>
    </source>
</evidence>
<dbReference type="EMBL" id="HBIB01020837">
    <property type="protein sequence ID" value="CAE0251270.1"/>
    <property type="molecule type" value="Transcribed_RNA"/>
</dbReference>
<keyword evidence="3" id="KW-0325">Glycoprotein</keyword>
<dbReference type="CDD" id="cd00054">
    <property type="entry name" value="EGF_CA"/>
    <property type="match status" value="1"/>
</dbReference>
<dbReference type="Gene3D" id="3.10.50.10">
    <property type="match status" value="1"/>
</dbReference>
<dbReference type="SUPFAM" id="SSF51445">
    <property type="entry name" value="(Trans)glycosidases"/>
    <property type="match status" value="2"/>
</dbReference>
<dbReference type="InterPro" id="IPR029070">
    <property type="entry name" value="Chitinase_insertion_sf"/>
</dbReference>
<feature type="disulfide bond" evidence="5">
    <location>
        <begin position="605"/>
        <end position="614"/>
    </location>
</feature>
<dbReference type="PROSITE" id="PS00022">
    <property type="entry name" value="EGF_1"/>
    <property type="match status" value="4"/>
</dbReference>
<dbReference type="InterPro" id="IPR001223">
    <property type="entry name" value="Glyco_hydro18_cat"/>
</dbReference>
<keyword evidence="8" id="KW-0732">Signal</keyword>
<dbReference type="AlphaFoldDB" id="A0A7S3G638"/>
<feature type="domain" description="GH18" evidence="10">
    <location>
        <begin position="649"/>
        <end position="961"/>
    </location>
</feature>
<evidence type="ECO:0000256" key="3">
    <source>
        <dbReference type="ARBA" id="ARBA00023180"/>
    </source>
</evidence>
<dbReference type="Gene3D" id="3.20.20.80">
    <property type="entry name" value="Glycosidases"/>
    <property type="match status" value="2"/>
</dbReference>
<dbReference type="InterPro" id="IPR000742">
    <property type="entry name" value="EGF"/>
</dbReference>
<protein>
    <recommendedName>
        <fullName evidence="12">Chitinase</fullName>
    </recommendedName>
</protein>
<dbReference type="CDD" id="cd00055">
    <property type="entry name" value="EGF_Lam"/>
    <property type="match status" value="2"/>
</dbReference>
<feature type="disulfide bond" evidence="5">
    <location>
        <begin position="586"/>
        <end position="596"/>
    </location>
</feature>
<feature type="signal peptide" evidence="8">
    <location>
        <begin position="1"/>
        <end position="26"/>
    </location>
</feature>
<feature type="disulfide bond" evidence="5">
    <location>
        <begin position="1056"/>
        <end position="1066"/>
    </location>
</feature>
<gene>
    <name evidence="11" type="ORF">PBIL07802_LOCUS13477</name>
</gene>
<dbReference type="PROSITE" id="PS51910">
    <property type="entry name" value="GH18_2"/>
    <property type="match status" value="2"/>
</dbReference>
<feature type="compositionally biased region" description="Acidic residues" evidence="7">
    <location>
        <begin position="475"/>
        <end position="488"/>
    </location>
</feature>
<feature type="disulfide bond" evidence="5">
    <location>
        <begin position="1017"/>
        <end position="1027"/>
    </location>
</feature>
<dbReference type="Pfam" id="PF23106">
    <property type="entry name" value="EGF_Teneurin"/>
    <property type="match status" value="1"/>
</dbReference>
<dbReference type="InterPro" id="IPR013111">
    <property type="entry name" value="EGF_extracell"/>
</dbReference>
<dbReference type="GO" id="GO:0008061">
    <property type="term" value="F:chitin binding"/>
    <property type="evidence" value="ECO:0007669"/>
    <property type="project" value="InterPro"/>
</dbReference>
<feature type="chain" id="PRO_5031453273" description="Chitinase" evidence="8">
    <location>
        <begin position="27"/>
        <end position="1145"/>
    </location>
</feature>
<evidence type="ECO:0000256" key="8">
    <source>
        <dbReference type="SAM" id="SignalP"/>
    </source>
</evidence>
<evidence type="ECO:0000259" key="10">
    <source>
        <dbReference type="PROSITE" id="PS51910"/>
    </source>
</evidence>
<evidence type="ECO:0000256" key="4">
    <source>
        <dbReference type="ARBA" id="ARBA00023295"/>
    </source>
</evidence>
<dbReference type="PANTHER" id="PTHR11177">
    <property type="entry name" value="CHITINASE"/>
    <property type="match status" value="1"/>
</dbReference>
<dbReference type="PRINTS" id="PR00011">
    <property type="entry name" value="EGFLAMININ"/>
</dbReference>
<dbReference type="GO" id="GO:0004568">
    <property type="term" value="F:chitinase activity"/>
    <property type="evidence" value="ECO:0007669"/>
    <property type="project" value="TreeGrafter"/>
</dbReference>
<evidence type="ECO:0008006" key="12">
    <source>
        <dbReference type="Google" id="ProtNLM"/>
    </source>
</evidence>
<reference evidence="11" key="1">
    <citation type="submission" date="2021-01" db="EMBL/GenBank/DDBJ databases">
        <authorList>
            <person name="Corre E."/>
            <person name="Pelletier E."/>
            <person name="Niang G."/>
            <person name="Scheremetjew M."/>
            <person name="Finn R."/>
            <person name="Kale V."/>
            <person name="Holt S."/>
            <person name="Cochrane G."/>
            <person name="Meng A."/>
            <person name="Brown T."/>
            <person name="Cohen L."/>
        </authorList>
    </citation>
    <scope>NUCLEOTIDE SEQUENCE</scope>
    <source>
        <strain evidence="11">NIES-2562</strain>
    </source>
</reference>
<dbReference type="InterPro" id="IPR017853">
    <property type="entry name" value="GH"/>
</dbReference>
<evidence type="ECO:0000259" key="9">
    <source>
        <dbReference type="PROSITE" id="PS50026"/>
    </source>
</evidence>
<feature type="domain" description="GH18" evidence="10">
    <location>
        <begin position="44"/>
        <end position="460"/>
    </location>
</feature>
<feature type="disulfide bond" evidence="5">
    <location>
        <begin position="1075"/>
        <end position="1084"/>
    </location>
</feature>
<evidence type="ECO:0000256" key="6">
    <source>
        <dbReference type="RuleBase" id="RU000489"/>
    </source>
</evidence>
<proteinExistence type="predicted"/>
<dbReference type="InterPro" id="IPR011583">
    <property type="entry name" value="Chitinase_II/V-like_cat"/>
</dbReference>
<dbReference type="InterPro" id="IPR002049">
    <property type="entry name" value="LE_dom"/>
</dbReference>
<feature type="disulfide bond" evidence="5">
    <location>
        <begin position="1036"/>
        <end position="1045"/>
    </location>
</feature>
<keyword evidence="5" id="KW-0245">EGF-like domain</keyword>
<dbReference type="GO" id="GO:0005975">
    <property type="term" value="P:carbohydrate metabolic process"/>
    <property type="evidence" value="ECO:0007669"/>
    <property type="project" value="InterPro"/>
</dbReference>
<dbReference type="FunFam" id="2.10.25.10:FF:000001">
    <property type="entry name" value="Tenascin C"/>
    <property type="match status" value="1"/>
</dbReference>
<feature type="domain" description="EGF-like" evidence="9">
    <location>
        <begin position="1013"/>
        <end position="1046"/>
    </location>
</feature>
<dbReference type="GO" id="GO:0006032">
    <property type="term" value="P:chitin catabolic process"/>
    <property type="evidence" value="ECO:0007669"/>
    <property type="project" value="TreeGrafter"/>
</dbReference>
<evidence type="ECO:0000256" key="2">
    <source>
        <dbReference type="ARBA" id="ARBA00023157"/>
    </source>
</evidence>
<dbReference type="SMART" id="SM00636">
    <property type="entry name" value="Glyco_18"/>
    <property type="match status" value="2"/>
</dbReference>
<evidence type="ECO:0000256" key="1">
    <source>
        <dbReference type="ARBA" id="ARBA00022801"/>
    </source>
</evidence>
<keyword evidence="4 6" id="KW-0326">Glycosidase</keyword>
<dbReference type="PROSITE" id="PS50026">
    <property type="entry name" value="EGF_3"/>
    <property type="match status" value="3"/>
</dbReference>
<dbReference type="GO" id="GO:0005576">
    <property type="term" value="C:extracellular region"/>
    <property type="evidence" value="ECO:0007669"/>
    <property type="project" value="TreeGrafter"/>
</dbReference>